<gene>
    <name evidence="6" type="ORF">PanWU01x14_327470</name>
</gene>
<feature type="domain" description="Peptidase C1A papain C-terminal" evidence="5">
    <location>
        <begin position="9"/>
        <end position="283"/>
    </location>
</feature>
<dbReference type="Gene3D" id="3.90.70.10">
    <property type="entry name" value="Cysteine proteinases"/>
    <property type="match status" value="1"/>
</dbReference>
<dbReference type="InterPro" id="IPR013128">
    <property type="entry name" value="Peptidase_C1A"/>
</dbReference>
<evidence type="ECO:0000256" key="3">
    <source>
        <dbReference type="ARBA" id="ARBA00022801"/>
    </source>
</evidence>
<name>A0A2P5AJ87_PARAD</name>
<keyword evidence="3" id="KW-0378">Hydrolase</keyword>
<evidence type="ECO:0000259" key="5">
    <source>
        <dbReference type="SMART" id="SM00645"/>
    </source>
</evidence>
<evidence type="ECO:0000256" key="2">
    <source>
        <dbReference type="ARBA" id="ARBA00022670"/>
    </source>
</evidence>
<dbReference type="Pfam" id="PF00112">
    <property type="entry name" value="Peptidase_C1"/>
    <property type="match status" value="1"/>
</dbReference>
<dbReference type="PANTHER" id="PTHR12411">
    <property type="entry name" value="CYSTEINE PROTEASE FAMILY C1-RELATED"/>
    <property type="match status" value="1"/>
</dbReference>
<evidence type="ECO:0000256" key="1">
    <source>
        <dbReference type="ARBA" id="ARBA00008455"/>
    </source>
</evidence>
<evidence type="ECO:0000256" key="4">
    <source>
        <dbReference type="ARBA" id="ARBA00022807"/>
    </source>
</evidence>
<keyword evidence="2" id="KW-0645">Protease</keyword>
<evidence type="ECO:0000313" key="6">
    <source>
        <dbReference type="EMBL" id="PON36551.1"/>
    </source>
</evidence>
<dbReference type="OrthoDB" id="1276605at2759"/>
<dbReference type="SUPFAM" id="SSF54001">
    <property type="entry name" value="Cysteine proteinases"/>
    <property type="match status" value="1"/>
</dbReference>
<proteinExistence type="inferred from homology"/>
<keyword evidence="7" id="KW-1185">Reference proteome</keyword>
<dbReference type="SMART" id="SM00645">
    <property type="entry name" value="Pept_C1"/>
    <property type="match status" value="1"/>
</dbReference>
<organism evidence="6 7">
    <name type="scientific">Parasponia andersonii</name>
    <name type="common">Sponia andersonii</name>
    <dbReference type="NCBI Taxonomy" id="3476"/>
    <lineage>
        <taxon>Eukaryota</taxon>
        <taxon>Viridiplantae</taxon>
        <taxon>Streptophyta</taxon>
        <taxon>Embryophyta</taxon>
        <taxon>Tracheophyta</taxon>
        <taxon>Spermatophyta</taxon>
        <taxon>Magnoliopsida</taxon>
        <taxon>eudicotyledons</taxon>
        <taxon>Gunneridae</taxon>
        <taxon>Pentapetalae</taxon>
        <taxon>rosids</taxon>
        <taxon>fabids</taxon>
        <taxon>Rosales</taxon>
        <taxon>Cannabaceae</taxon>
        <taxon>Parasponia</taxon>
    </lineage>
</organism>
<dbReference type="GO" id="GO:0008234">
    <property type="term" value="F:cysteine-type peptidase activity"/>
    <property type="evidence" value="ECO:0007669"/>
    <property type="project" value="UniProtKB-KW"/>
</dbReference>
<dbReference type="Proteomes" id="UP000237105">
    <property type="component" value="Unassembled WGS sequence"/>
</dbReference>
<accession>A0A2P5AJ87</accession>
<dbReference type="AlphaFoldDB" id="A0A2P5AJ87"/>
<sequence length="327" mass="38059">MSSNLCPKPNFHYDLRQVCPLGEVLDQGNQATCWAVATAHCGDIMERVARARSGCIVREQDLIYHSPQEIINHYHVRNINGVHNGFYNKEAFGYMLKYGVPSRAVCPYRGVLTREEAAIRHYCSPRYCPFIRFYHFNSRDYIWREVFFWERVIQFTAQGPLVMAFLVGKAFSQWRSWDIYSATDEFKWRKTRARTSNGRAMQCRRERETRSICVINGIYYWTYPKNNVVFHAMVVIGLGEEDGRPYWVVKNSYGPTWGRDGYARISRTPENNQIQLGNISVPKLANHPYADFLSNFATPRLLMGNAVTSQRKRKLDAVPVDSQWKRG</sequence>
<dbReference type="STRING" id="3476.A0A2P5AJ87"/>
<comment type="caution">
    <text evidence="6">The sequence shown here is derived from an EMBL/GenBank/DDBJ whole genome shotgun (WGS) entry which is preliminary data.</text>
</comment>
<keyword evidence="4" id="KW-0788">Thiol protease</keyword>
<dbReference type="GO" id="GO:0006508">
    <property type="term" value="P:proteolysis"/>
    <property type="evidence" value="ECO:0007669"/>
    <property type="project" value="UniProtKB-KW"/>
</dbReference>
<dbReference type="InterPro" id="IPR038765">
    <property type="entry name" value="Papain-like_cys_pep_sf"/>
</dbReference>
<dbReference type="InterPro" id="IPR000668">
    <property type="entry name" value="Peptidase_C1A_C"/>
</dbReference>
<reference evidence="7" key="1">
    <citation type="submission" date="2016-06" db="EMBL/GenBank/DDBJ databases">
        <title>Parallel loss of symbiosis genes in relatives of nitrogen-fixing non-legume Parasponia.</title>
        <authorList>
            <person name="Van Velzen R."/>
            <person name="Holmer R."/>
            <person name="Bu F."/>
            <person name="Rutten L."/>
            <person name="Van Zeijl A."/>
            <person name="Liu W."/>
            <person name="Santuari L."/>
            <person name="Cao Q."/>
            <person name="Sharma T."/>
            <person name="Shen D."/>
            <person name="Roswanjaya Y."/>
            <person name="Wardhani T."/>
            <person name="Kalhor M.S."/>
            <person name="Jansen J."/>
            <person name="Van den Hoogen J."/>
            <person name="Gungor B."/>
            <person name="Hartog M."/>
            <person name="Hontelez J."/>
            <person name="Verver J."/>
            <person name="Yang W.-C."/>
            <person name="Schijlen E."/>
            <person name="Repin R."/>
            <person name="Schilthuizen M."/>
            <person name="Schranz E."/>
            <person name="Heidstra R."/>
            <person name="Miyata K."/>
            <person name="Fedorova E."/>
            <person name="Kohlen W."/>
            <person name="Bisseling T."/>
            <person name="Smit S."/>
            <person name="Geurts R."/>
        </authorList>
    </citation>
    <scope>NUCLEOTIDE SEQUENCE [LARGE SCALE GENOMIC DNA]</scope>
    <source>
        <strain evidence="7">cv. WU1-14</strain>
    </source>
</reference>
<evidence type="ECO:0000313" key="7">
    <source>
        <dbReference type="Proteomes" id="UP000237105"/>
    </source>
</evidence>
<comment type="similarity">
    <text evidence="1">Belongs to the peptidase C1 family.</text>
</comment>
<protein>
    <submittedName>
        <fullName evidence="6">Peptidase C1A</fullName>
    </submittedName>
</protein>
<dbReference type="EMBL" id="JXTB01000564">
    <property type="protein sequence ID" value="PON36551.1"/>
    <property type="molecule type" value="Genomic_DNA"/>
</dbReference>